<dbReference type="SUPFAM" id="SSF47413">
    <property type="entry name" value="lambda repressor-like DNA-binding domains"/>
    <property type="match status" value="1"/>
</dbReference>
<dbReference type="InterPro" id="IPR010982">
    <property type="entry name" value="Lambda_DNA-bd_dom_sf"/>
</dbReference>
<dbReference type="EMBL" id="JAACYS010000029">
    <property type="protein sequence ID" value="NCU17650.1"/>
    <property type="molecule type" value="Genomic_DNA"/>
</dbReference>
<comment type="caution">
    <text evidence="2">The sequence shown here is derived from an EMBL/GenBank/DDBJ whole genome shotgun (WGS) entry which is preliminary data.</text>
</comment>
<keyword evidence="3" id="KW-1185">Reference proteome</keyword>
<dbReference type="Gene3D" id="1.10.260.40">
    <property type="entry name" value="lambda repressor-like DNA-binding domains"/>
    <property type="match status" value="1"/>
</dbReference>
<evidence type="ECO:0000313" key="3">
    <source>
        <dbReference type="Proteomes" id="UP000743899"/>
    </source>
</evidence>
<dbReference type="CDD" id="cd00093">
    <property type="entry name" value="HTH_XRE"/>
    <property type="match status" value="1"/>
</dbReference>
<organism evidence="2 3">
    <name type="scientific">Pallidibacillus pasinlerensis</name>
    <dbReference type="NCBI Taxonomy" id="2703818"/>
    <lineage>
        <taxon>Bacteria</taxon>
        <taxon>Bacillati</taxon>
        <taxon>Bacillota</taxon>
        <taxon>Bacilli</taxon>
        <taxon>Bacillales</taxon>
        <taxon>Bacillaceae</taxon>
        <taxon>Pallidibacillus</taxon>
    </lineage>
</organism>
<dbReference type="RefSeq" id="WP_161920480.1">
    <property type="nucleotide sequence ID" value="NZ_JAACYS010000029.1"/>
</dbReference>
<name>A0ABX0A869_9BACI</name>
<sequence>MSNLGEIIAESREKLQISQEELAFRIGKSVRTVQLIELNKIVPDQETLLRLSNTLDIPVNNLIFN</sequence>
<gene>
    <name evidence="2" type="ORF">GW534_07755</name>
</gene>
<proteinExistence type="predicted"/>
<dbReference type="SMART" id="SM00530">
    <property type="entry name" value="HTH_XRE"/>
    <property type="match status" value="1"/>
</dbReference>
<dbReference type="InterPro" id="IPR001387">
    <property type="entry name" value="Cro/C1-type_HTH"/>
</dbReference>
<dbReference type="Pfam" id="PF01381">
    <property type="entry name" value="HTH_3"/>
    <property type="match status" value="1"/>
</dbReference>
<evidence type="ECO:0000259" key="1">
    <source>
        <dbReference type="PROSITE" id="PS50943"/>
    </source>
</evidence>
<protein>
    <submittedName>
        <fullName evidence="2">Helix-turn-helix transcriptional regulator</fullName>
    </submittedName>
</protein>
<accession>A0ABX0A869</accession>
<evidence type="ECO:0000313" key="2">
    <source>
        <dbReference type="EMBL" id="NCU17650.1"/>
    </source>
</evidence>
<dbReference type="PROSITE" id="PS50943">
    <property type="entry name" value="HTH_CROC1"/>
    <property type="match status" value="1"/>
</dbReference>
<reference evidence="2 3" key="1">
    <citation type="submission" date="2020-01" db="EMBL/GenBank/DDBJ databases">
        <title>A novel Bacillus sp. from Pasinler.</title>
        <authorList>
            <person name="Adiguzel A."/>
            <person name="Ay H."/>
            <person name="Baltaci M.O."/>
        </authorList>
    </citation>
    <scope>NUCLEOTIDE SEQUENCE [LARGE SCALE GENOMIC DNA]</scope>
    <source>
        <strain evidence="2 3">P1</strain>
    </source>
</reference>
<feature type="domain" description="HTH cro/C1-type" evidence="1">
    <location>
        <begin position="8"/>
        <end position="62"/>
    </location>
</feature>
<dbReference type="Proteomes" id="UP000743899">
    <property type="component" value="Unassembled WGS sequence"/>
</dbReference>